<dbReference type="EMBL" id="ACPB03011805">
    <property type="status" value="NOT_ANNOTATED_CDS"/>
    <property type="molecule type" value="Genomic_DNA"/>
</dbReference>
<reference evidence="1" key="1">
    <citation type="submission" date="2015-05" db="UniProtKB">
        <authorList>
            <consortium name="EnsemblMetazoa"/>
        </authorList>
    </citation>
    <scope>IDENTIFICATION</scope>
</reference>
<dbReference type="AlphaFoldDB" id="T1I087"/>
<dbReference type="Proteomes" id="UP000015103">
    <property type="component" value="Unassembled WGS sequence"/>
</dbReference>
<evidence type="ECO:0000313" key="1">
    <source>
        <dbReference type="EnsemblMetazoa" id="RPRC009707-PA"/>
    </source>
</evidence>
<accession>T1I087</accession>
<name>T1I087_RHOPR</name>
<proteinExistence type="predicted"/>
<dbReference type="HOGENOM" id="CLU_2006737_0_0_1"/>
<dbReference type="InParanoid" id="T1I087"/>
<dbReference type="EnsemblMetazoa" id="RPRC009707-RA">
    <property type="protein sequence ID" value="RPRC009707-PA"/>
    <property type="gene ID" value="RPRC009707"/>
</dbReference>
<organism evidence="1 2">
    <name type="scientific">Rhodnius prolixus</name>
    <name type="common">Triatomid bug</name>
    <dbReference type="NCBI Taxonomy" id="13249"/>
    <lineage>
        <taxon>Eukaryota</taxon>
        <taxon>Metazoa</taxon>
        <taxon>Ecdysozoa</taxon>
        <taxon>Arthropoda</taxon>
        <taxon>Hexapoda</taxon>
        <taxon>Insecta</taxon>
        <taxon>Pterygota</taxon>
        <taxon>Neoptera</taxon>
        <taxon>Paraneoptera</taxon>
        <taxon>Hemiptera</taxon>
        <taxon>Heteroptera</taxon>
        <taxon>Panheteroptera</taxon>
        <taxon>Cimicomorpha</taxon>
        <taxon>Reduviidae</taxon>
        <taxon>Triatominae</taxon>
        <taxon>Rhodnius</taxon>
    </lineage>
</organism>
<sequence length="124" mass="14001">MDEAFPETGTMRICSNWAQPTDRQAKTLDSHALLVAALIVAKSRSRQVSPQNIVHLGQVRRSRRPLDGTMSPLRTFNGNFCPANLEPLSPGNHLVENTYLADVVDEHLQAELELKYYKNMQQKI</sequence>
<protein>
    <submittedName>
        <fullName evidence="1">Uncharacterized protein</fullName>
    </submittedName>
</protein>
<evidence type="ECO:0000313" key="2">
    <source>
        <dbReference type="Proteomes" id="UP000015103"/>
    </source>
</evidence>
<keyword evidence="2" id="KW-1185">Reference proteome</keyword>
<dbReference type="VEuPathDB" id="VectorBase:RPRC009707"/>